<dbReference type="InterPro" id="IPR023996">
    <property type="entry name" value="TonB-dep_OMP_SusC/RagA"/>
</dbReference>
<feature type="signal peptide" evidence="12">
    <location>
        <begin position="1"/>
        <end position="34"/>
    </location>
</feature>
<evidence type="ECO:0000313" key="15">
    <source>
        <dbReference type="EMBL" id="EON77986.1"/>
    </source>
</evidence>
<dbReference type="RefSeq" id="WP_010853668.1">
    <property type="nucleotide sequence ID" value="NZ_AQHR01000044.1"/>
</dbReference>
<evidence type="ECO:0000256" key="9">
    <source>
        <dbReference type="ARBA" id="ARBA00023237"/>
    </source>
</evidence>
<dbReference type="PANTHER" id="PTHR30069">
    <property type="entry name" value="TONB-DEPENDENT OUTER MEMBRANE RECEPTOR"/>
    <property type="match status" value="1"/>
</dbReference>
<dbReference type="PATRIC" id="fig|1288963.3.peg.1518"/>
<keyword evidence="8 15" id="KW-0675">Receptor</keyword>
<dbReference type="AlphaFoldDB" id="R7ZV17"/>
<dbReference type="GO" id="GO:0015344">
    <property type="term" value="F:siderophore uptake transmembrane transporter activity"/>
    <property type="evidence" value="ECO:0007669"/>
    <property type="project" value="TreeGrafter"/>
</dbReference>
<dbReference type="NCBIfam" id="TIGR04057">
    <property type="entry name" value="SusC_RagA_signa"/>
    <property type="match status" value="1"/>
</dbReference>
<keyword evidence="4 10" id="KW-0812">Transmembrane</keyword>
<dbReference type="Pfam" id="PF00593">
    <property type="entry name" value="TonB_dep_Rec_b-barrel"/>
    <property type="match status" value="1"/>
</dbReference>
<evidence type="ECO:0000313" key="16">
    <source>
        <dbReference type="Proteomes" id="UP000013909"/>
    </source>
</evidence>
<dbReference type="InterPro" id="IPR036942">
    <property type="entry name" value="Beta-barrel_TonB_sf"/>
</dbReference>
<dbReference type="Pfam" id="PF13715">
    <property type="entry name" value="CarbopepD_reg_2"/>
    <property type="match status" value="1"/>
</dbReference>
<evidence type="ECO:0000256" key="3">
    <source>
        <dbReference type="ARBA" id="ARBA00022452"/>
    </source>
</evidence>
<keyword evidence="6 11" id="KW-0798">TonB box</keyword>
<protein>
    <submittedName>
        <fullName evidence="15">TonB-dependent receptor</fullName>
    </submittedName>
</protein>
<keyword evidence="5 12" id="KW-0732">Signal</keyword>
<dbReference type="Gene3D" id="2.170.130.10">
    <property type="entry name" value="TonB-dependent receptor, plug domain"/>
    <property type="match status" value="1"/>
</dbReference>
<accession>R7ZV17</accession>
<reference evidence="15 16" key="1">
    <citation type="submission" date="2013-02" db="EMBL/GenBank/DDBJ databases">
        <title>A novel strain isolated from Lonar lake, Maharashtra, India.</title>
        <authorList>
            <person name="Singh A."/>
        </authorList>
    </citation>
    <scope>NUCLEOTIDE SEQUENCE [LARGE SCALE GENOMIC DNA]</scope>
    <source>
        <strain evidence="15 16">AK24</strain>
    </source>
</reference>
<dbReference type="STRING" id="1232681.ADIS_1525"/>
<evidence type="ECO:0000256" key="1">
    <source>
        <dbReference type="ARBA" id="ARBA00004571"/>
    </source>
</evidence>
<dbReference type="SUPFAM" id="SSF49464">
    <property type="entry name" value="Carboxypeptidase regulatory domain-like"/>
    <property type="match status" value="1"/>
</dbReference>
<keyword evidence="16" id="KW-1185">Reference proteome</keyword>
<dbReference type="InterPro" id="IPR023997">
    <property type="entry name" value="TonB-dep_OMP_SusC/RagA_CS"/>
</dbReference>
<evidence type="ECO:0000256" key="2">
    <source>
        <dbReference type="ARBA" id="ARBA00022448"/>
    </source>
</evidence>
<feature type="domain" description="TonB-dependent receptor-like beta-barrel" evidence="13">
    <location>
        <begin position="435"/>
        <end position="993"/>
    </location>
</feature>
<keyword evidence="3 10" id="KW-1134">Transmembrane beta strand</keyword>
<sequence length="1031" mass="113593">MKKSLRLISDIPKYSKFALSVLICSGLSYVPAFAGFSAADAPIILENKADFARVTGTVKDSNGEPIPGATVVVEGTGSGTATDIDGKFSLDVPDGGVLVVSFIGYKPTRVSVGNQTTLNIVLEEDMSSLQEVIVVGYGTQEKRNITGAIASLDERSIREIPVASAVEAIQGQVAGVDVVSGGGRPGQAPQILIRGRRSISASNEPLYVIDGIPQTSAGSAIFDINPQDITSMEVLKDAAATAIYGSRGANGVVIITTKRGSTDKTTVSYDGYYGISNTTSRVRMMNGEEFAAMKRESRRWDPNTRAAAWNGVIPDDEFVFLDPIELESLAMGRSTDWLDLILKTGYQTNHQFSVNGGNQNTQFNISLGYFDEEGIVDNMDYQRVTARVNLDHKISKVFKVGTSFTASSVIQNWGSGSALGEAVANNPLGVPFNDDGSIRFLPTNDGIRTNPLSELVPGAFMDERRFTRIFAPFYMEATITDGLKFTTNAGPDIRFRRVGNFRASQTNANRGGPASASLENEIDMGYTVENILNYSKTFGTLHSFQATALQSIQGLRSERHLTEVSNLPYETQMFYDLGSAEVRNNVASRLEEWTLASYMGRVNYELAGKYLFQATLRADGSSRLAPGRQWAYFPGASMGWRVIDEDFMKGQNAITELKLRASYGRVGNTSVDPYQTLGRLRRTVYAFGETQALGFGLNQIPNPDLGWEISSTVNGGVDFGLFNNQLSGSFEYFVTNTTDILLARNLPFTSGYNNILQNVGATRSRGVELSINATPTDTPKFRWDIQFNISRWREEIVDLVFKDENGNSISDVGNQWFIGQPIRVFFDYEKIGIWQADEVDLARQMDQKVPGEIKLKDQDGDGRITPADRIVLGTDVPDFVGGITNRFQVGNFDLSVFFFYRVGHMVRSRFHDSNSGLFGRYNNLLVDYWTIDNPTNDNPRPNVNQEFPRDGSTRSYFDGSFVKLRNVTLGYNLPAPIANKMFMSRARIYATAQNPLFWANFDTWDPEIAGELNAGVVPSARQFLLGINVSF</sequence>
<comment type="similarity">
    <text evidence="10 11">Belongs to the TonB-dependent receptor family.</text>
</comment>
<dbReference type="Pfam" id="PF07715">
    <property type="entry name" value="Plug"/>
    <property type="match status" value="1"/>
</dbReference>
<evidence type="ECO:0000259" key="14">
    <source>
        <dbReference type="Pfam" id="PF07715"/>
    </source>
</evidence>
<feature type="chain" id="PRO_5004451188" evidence="12">
    <location>
        <begin position="35"/>
        <end position="1031"/>
    </location>
</feature>
<dbReference type="OrthoDB" id="9768177at2"/>
<dbReference type="InterPro" id="IPR037066">
    <property type="entry name" value="Plug_dom_sf"/>
</dbReference>
<keyword evidence="9 10" id="KW-0998">Cell outer membrane</keyword>
<evidence type="ECO:0000256" key="7">
    <source>
        <dbReference type="ARBA" id="ARBA00023136"/>
    </source>
</evidence>
<keyword evidence="2 10" id="KW-0813">Transport</keyword>
<dbReference type="InterPro" id="IPR039426">
    <property type="entry name" value="TonB-dep_rcpt-like"/>
</dbReference>
<dbReference type="Proteomes" id="UP000013909">
    <property type="component" value="Unassembled WGS sequence"/>
</dbReference>
<proteinExistence type="inferred from homology"/>
<evidence type="ECO:0000256" key="5">
    <source>
        <dbReference type="ARBA" id="ARBA00022729"/>
    </source>
</evidence>
<evidence type="ECO:0000256" key="11">
    <source>
        <dbReference type="RuleBase" id="RU003357"/>
    </source>
</evidence>
<evidence type="ECO:0000256" key="6">
    <source>
        <dbReference type="ARBA" id="ARBA00023077"/>
    </source>
</evidence>
<evidence type="ECO:0000256" key="10">
    <source>
        <dbReference type="PROSITE-ProRule" id="PRU01360"/>
    </source>
</evidence>
<comment type="caution">
    <text evidence="15">The sequence shown here is derived from an EMBL/GenBank/DDBJ whole genome shotgun (WGS) entry which is preliminary data.</text>
</comment>
<organism evidence="15 16">
    <name type="scientific">Lunatimonas lonarensis</name>
    <dbReference type="NCBI Taxonomy" id="1232681"/>
    <lineage>
        <taxon>Bacteria</taxon>
        <taxon>Pseudomonadati</taxon>
        <taxon>Bacteroidota</taxon>
        <taxon>Cytophagia</taxon>
        <taxon>Cytophagales</taxon>
        <taxon>Cyclobacteriaceae</taxon>
    </lineage>
</organism>
<dbReference type="EMBL" id="AQHR01000044">
    <property type="protein sequence ID" value="EON77986.1"/>
    <property type="molecule type" value="Genomic_DNA"/>
</dbReference>
<evidence type="ECO:0000256" key="12">
    <source>
        <dbReference type="SAM" id="SignalP"/>
    </source>
</evidence>
<evidence type="ECO:0000256" key="8">
    <source>
        <dbReference type="ARBA" id="ARBA00023170"/>
    </source>
</evidence>
<dbReference type="Gene3D" id="2.40.170.20">
    <property type="entry name" value="TonB-dependent receptor, beta-barrel domain"/>
    <property type="match status" value="1"/>
</dbReference>
<gene>
    <name evidence="15" type="ORF">ADIS_1525</name>
</gene>
<dbReference type="NCBIfam" id="TIGR04056">
    <property type="entry name" value="OMP_RagA_SusC"/>
    <property type="match status" value="1"/>
</dbReference>
<evidence type="ECO:0000259" key="13">
    <source>
        <dbReference type="Pfam" id="PF00593"/>
    </source>
</evidence>
<dbReference type="GO" id="GO:0044718">
    <property type="term" value="P:siderophore transmembrane transport"/>
    <property type="evidence" value="ECO:0007669"/>
    <property type="project" value="TreeGrafter"/>
</dbReference>
<keyword evidence="7 10" id="KW-0472">Membrane</keyword>
<feature type="domain" description="TonB-dependent receptor plug" evidence="14">
    <location>
        <begin position="142"/>
        <end position="252"/>
    </location>
</feature>
<dbReference type="InterPro" id="IPR008969">
    <property type="entry name" value="CarboxyPept-like_regulatory"/>
</dbReference>
<name>R7ZV17_9BACT</name>
<evidence type="ECO:0000256" key="4">
    <source>
        <dbReference type="ARBA" id="ARBA00022692"/>
    </source>
</evidence>
<dbReference type="PANTHER" id="PTHR30069:SF29">
    <property type="entry name" value="HEMOGLOBIN AND HEMOGLOBIN-HAPTOGLOBIN-BINDING PROTEIN 1-RELATED"/>
    <property type="match status" value="1"/>
</dbReference>
<dbReference type="PROSITE" id="PS52016">
    <property type="entry name" value="TONB_DEPENDENT_REC_3"/>
    <property type="match status" value="1"/>
</dbReference>
<dbReference type="GO" id="GO:0009279">
    <property type="term" value="C:cell outer membrane"/>
    <property type="evidence" value="ECO:0007669"/>
    <property type="project" value="UniProtKB-SubCell"/>
</dbReference>
<dbReference type="InterPro" id="IPR012910">
    <property type="entry name" value="Plug_dom"/>
</dbReference>
<dbReference type="SUPFAM" id="SSF56935">
    <property type="entry name" value="Porins"/>
    <property type="match status" value="1"/>
</dbReference>
<comment type="subcellular location">
    <subcellularLocation>
        <location evidence="1 10">Cell outer membrane</location>
        <topology evidence="1 10">Multi-pass membrane protein</topology>
    </subcellularLocation>
</comment>
<dbReference type="FunFam" id="2.60.40.1120:FF:000003">
    <property type="entry name" value="Outer membrane protein Omp121"/>
    <property type="match status" value="1"/>
</dbReference>
<dbReference type="InterPro" id="IPR000531">
    <property type="entry name" value="Beta-barrel_TonB"/>
</dbReference>
<dbReference type="Gene3D" id="2.60.40.1120">
    <property type="entry name" value="Carboxypeptidase-like, regulatory domain"/>
    <property type="match status" value="1"/>
</dbReference>